<accession>A0A6M8I0F4</accession>
<keyword evidence="1" id="KW-0812">Transmembrane</keyword>
<dbReference type="KEGG" id="lck:HN018_28215"/>
<evidence type="ECO:0000313" key="2">
    <source>
        <dbReference type="EMBL" id="QKE94010.1"/>
    </source>
</evidence>
<gene>
    <name evidence="2" type="ORF">HN018_28215</name>
</gene>
<keyword evidence="1" id="KW-0472">Membrane</keyword>
<proteinExistence type="predicted"/>
<geneLocation type="plasmid" evidence="2 3">
    <name>unnamed7</name>
</geneLocation>
<organism evidence="2 3">
    <name type="scientific">Lichenicola cladoniae</name>
    <dbReference type="NCBI Taxonomy" id="1484109"/>
    <lineage>
        <taxon>Bacteria</taxon>
        <taxon>Pseudomonadati</taxon>
        <taxon>Pseudomonadota</taxon>
        <taxon>Alphaproteobacteria</taxon>
        <taxon>Acetobacterales</taxon>
        <taxon>Acetobacteraceae</taxon>
        <taxon>Lichenicola</taxon>
    </lineage>
</organism>
<keyword evidence="1" id="KW-1133">Transmembrane helix</keyword>
<evidence type="ECO:0000313" key="3">
    <source>
        <dbReference type="Proteomes" id="UP000500767"/>
    </source>
</evidence>
<keyword evidence="3" id="KW-1185">Reference proteome</keyword>
<dbReference type="EMBL" id="CP053714">
    <property type="protein sequence ID" value="QKE94010.1"/>
    <property type="molecule type" value="Genomic_DNA"/>
</dbReference>
<sequence length="59" mass="6365">MPLDLAIEHASTSLLGMVILGLIAWGTWRLGYARMFTFPVGQIVMGLAVVDAVGLAFWS</sequence>
<reference evidence="2 3" key="1">
    <citation type="journal article" date="2014" name="World J. Microbiol. Biotechnol.">
        <title>Biodiversity and physiological characteristics of Antarctic and Arctic lichens-associated bacteria.</title>
        <authorList>
            <person name="Lee Y.M."/>
            <person name="Kim E.H."/>
            <person name="Lee H.K."/>
            <person name="Hong S.G."/>
        </authorList>
    </citation>
    <scope>NUCLEOTIDE SEQUENCE [LARGE SCALE GENOMIC DNA]</scope>
    <source>
        <strain evidence="2 3">PAMC 26569</strain>
        <plasmid evidence="2">unnamed7</plasmid>
    </source>
</reference>
<evidence type="ECO:0000256" key="1">
    <source>
        <dbReference type="SAM" id="Phobius"/>
    </source>
</evidence>
<dbReference type="RefSeq" id="WP_171837887.1">
    <property type="nucleotide sequence ID" value="NZ_CP053714.1"/>
</dbReference>
<feature type="transmembrane region" description="Helical" evidence="1">
    <location>
        <begin position="6"/>
        <end position="28"/>
    </location>
</feature>
<keyword evidence="2" id="KW-0614">Plasmid</keyword>
<name>A0A6M8I0F4_9PROT</name>
<feature type="transmembrane region" description="Helical" evidence="1">
    <location>
        <begin position="40"/>
        <end position="58"/>
    </location>
</feature>
<dbReference type="AlphaFoldDB" id="A0A6M8I0F4"/>
<dbReference type="Proteomes" id="UP000500767">
    <property type="component" value="Plasmid unnamed7"/>
</dbReference>
<protein>
    <submittedName>
        <fullName evidence="2">Uncharacterized protein</fullName>
    </submittedName>
</protein>